<sequence>MQLHVSVLTSSKLKMTPRRSFLVALSILLVGNEALGRTLQGRSGYDLSNGPVTYEAYYPDDAQPLEKTYQTPYPVDNDPLKDNNAPWRESPPVYVNQYRREQTPHTDLEAILKMLIDAIRNERIAPRQVIPQFYHKDVPEGENIFKSRPQVINYLVTRDDEVPQVDAIEVSGKPHKVRHHHGEILRHNLETDK</sequence>
<gene>
    <name evidence="2" type="primary">LOC105271602</name>
</gene>
<evidence type="ECO:0000313" key="1">
    <source>
        <dbReference type="Proteomes" id="UP000694866"/>
    </source>
</evidence>
<dbReference type="GeneID" id="105271602"/>
<dbReference type="OrthoDB" id="7677471at2759"/>
<protein>
    <submittedName>
        <fullName evidence="2">Uncharacterized protein</fullName>
    </submittedName>
</protein>
<dbReference type="AlphaFoldDB" id="A0A9R1TLY1"/>
<evidence type="ECO:0000313" key="2">
    <source>
        <dbReference type="RefSeq" id="XP_011311550.1"/>
    </source>
</evidence>
<reference evidence="2" key="1">
    <citation type="submission" date="2025-08" db="UniProtKB">
        <authorList>
            <consortium name="RefSeq"/>
        </authorList>
    </citation>
    <scope>IDENTIFICATION</scope>
    <source>
        <strain evidence="2">USDA-PBARC FA_bdor</strain>
        <tissue evidence="2">Whole organism</tissue>
    </source>
</reference>
<dbReference type="KEGG" id="fas:105271602"/>
<proteinExistence type="predicted"/>
<accession>A0A9R1TLY1</accession>
<organism evidence="1 2">
    <name type="scientific">Fopius arisanus</name>
    <dbReference type="NCBI Taxonomy" id="64838"/>
    <lineage>
        <taxon>Eukaryota</taxon>
        <taxon>Metazoa</taxon>
        <taxon>Ecdysozoa</taxon>
        <taxon>Arthropoda</taxon>
        <taxon>Hexapoda</taxon>
        <taxon>Insecta</taxon>
        <taxon>Pterygota</taxon>
        <taxon>Neoptera</taxon>
        <taxon>Endopterygota</taxon>
        <taxon>Hymenoptera</taxon>
        <taxon>Apocrita</taxon>
        <taxon>Ichneumonoidea</taxon>
        <taxon>Braconidae</taxon>
        <taxon>Opiinae</taxon>
        <taxon>Fopius</taxon>
    </lineage>
</organism>
<keyword evidence="1" id="KW-1185">Reference proteome</keyword>
<dbReference type="RefSeq" id="XP_011311550.1">
    <property type="nucleotide sequence ID" value="XM_011313248.1"/>
</dbReference>
<dbReference type="Proteomes" id="UP000694866">
    <property type="component" value="Unplaced"/>
</dbReference>
<name>A0A9R1TLY1_9HYME</name>